<dbReference type="RefSeq" id="WP_142494847.1">
    <property type="nucleotide sequence ID" value="NZ_FXTO01000042.1"/>
</dbReference>
<dbReference type="Proteomes" id="UP000316030">
    <property type="component" value="Unassembled WGS sequence"/>
</dbReference>
<feature type="domain" description="Haemin-degrading HemS/ChuX" evidence="1">
    <location>
        <begin position="30"/>
        <end position="151"/>
    </location>
</feature>
<dbReference type="InterPro" id="IPR053733">
    <property type="entry name" value="Heme_Transport_Util_sf"/>
</dbReference>
<dbReference type="CDD" id="cd16830">
    <property type="entry name" value="HemS-like_N"/>
    <property type="match status" value="1"/>
</dbReference>
<feature type="domain" description="Haemin-degrading HemS/ChuX" evidence="1">
    <location>
        <begin position="203"/>
        <end position="335"/>
    </location>
</feature>
<dbReference type="EMBL" id="FXTO01000042">
    <property type="protein sequence ID" value="SMO98235.1"/>
    <property type="molecule type" value="Genomic_DNA"/>
</dbReference>
<dbReference type="SUPFAM" id="SSF144064">
    <property type="entry name" value="Heme iron utilization protein-like"/>
    <property type="match status" value="1"/>
</dbReference>
<evidence type="ECO:0000259" key="1">
    <source>
        <dbReference type="Pfam" id="PF05171"/>
    </source>
</evidence>
<dbReference type="OrthoDB" id="316630at2"/>
<dbReference type="CDD" id="cd16831">
    <property type="entry name" value="HemS-like_C"/>
    <property type="match status" value="1"/>
</dbReference>
<protein>
    <submittedName>
        <fullName evidence="2">Putative hemin transport protein</fullName>
    </submittedName>
</protein>
<organism evidence="2 3">
    <name type="scientific">Thalassovita litoralis</name>
    <dbReference type="NCBI Taxonomy" id="1010611"/>
    <lineage>
        <taxon>Bacteria</taxon>
        <taxon>Pseudomonadati</taxon>
        <taxon>Pseudomonadota</taxon>
        <taxon>Alphaproteobacteria</taxon>
        <taxon>Rhodobacterales</taxon>
        <taxon>Roseobacteraceae</taxon>
        <taxon>Thalassovita</taxon>
    </lineage>
</organism>
<sequence length="344" mass="37908">MPTLDPQNIRTLRQQHPDKRARDFADQFGLAEAQLLAAHVGQGVTRISADPDVLFPRLTDLGTVMALTRLDACVHEKVGVYDKYHSGPHAAMVLNDDIDLRIFPKYWHTAFAVDQNGKRSIQVFDAAGDAVHKIFLRDGSNHAAWETLVLELALADQSQNQPVSPRVPTEPAKSRPERADDLRADWQAMTDTHQFLSLVSRQKMNRLGAYRVAGAPFVRALAPSSIATLLDRLGETHVPVMIFVGNRGCIQIHSGPVTNIKPMGPWLNVLDQGFNLHLRGDKVAEVWEVRKPTRRGEALSVEAFDADGGLILQIFGHPKSDAPEAADWPKLVADLPDAKAVVCA</sequence>
<name>A0A521FPT9_9RHOB</name>
<keyword evidence="3" id="KW-1185">Reference proteome</keyword>
<accession>A0A521FPT9</accession>
<proteinExistence type="predicted"/>
<evidence type="ECO:0000313" key="2">
    <source>
        <dbReference type="EMBL" id="SMO98235.1"/>
    </source>
</evidence>
<dbReference type="InterPro" id="IPR007845">
    <property type="entry name" value="HemS/ChuX_dom"/>
</dbReference>
<dbReference type="Pfam" id="PF05171">
    <property type="entry name" value="HemS"/>
    <property type="match status" value="2"/>
</dbReference>
<gene>
    <name evidence="2" type="ORF">SAMN06265173_1429</name>
</gene>
<dbReference type="GO" id="GO:0006826">
    <property type="term" value="P:iron ion transport"/>
    <property type="evidence" value="ECO:0007669"/>
    <property type="project" value="InterPro"/>
</dbReference>
<dbReference type="Gene3D" id="3.40.1570.10">
    <property type="entry name" value="HemS/ChuS/ChuX like domains"/>
    <property type="match status" value="2"/>
</dbReference>
<evidence type="ECO:0000313" key="3">
    <source>
        <dbReference type="Proteomes" id="UP000316030"/>
    </source>
</evidence>
<dbReference type="AlphaFoldDB" id="A0A521FPT9"/>
<reference evidence="2 3" key="1">
    <citation type="submission" date="2017-05" db="EMBL/GenBank/DDBJ databases">
        <authorList>
            <person name="Varghese N."/>
            <person name="Submissions S."/>
        </authorList>
    </citation>
    <scope>NUCLEOTIDE SEQUENCE [LARGE SCALE GENOMIC DNA]</scope>
    <source>
        <strain evidence="2 3">DSM 29506</strain>
    </source>
</reference>